<comment type="caution">
    <text evidence="2">The sequence shown here is derived from an EMBL/GenBank/DDBJ whole genome shotgun (WGS) entry which is preliminary data.</text>
</comment>
<evidence type="ECO:0000313" key="3">
    <source>
        <dbReference type="Proteomes" id="UP000055702"/>
    </source>
</evidence>
<organism evidence="2">
    <name type="scientific">Shewanella frigidimarina</name>
    <dbReference type="NCBI Taxonomy" id="56812"/>
    <lineage>
        <taxon>Bacteria</taxon>
        <taxon>Pseudomonadati</taxon>
        <taxon>Pseudomonadota</taxon>
        <taxon>Gammaproteobacteria</taxon>
        <taxon>Alteromonadales</taxon>
        <taxon>Shewanellaceae</taxon>
        <taxon>Shewanella</taxon>
    </lineage>
</organism>
<name>A0A106BX52_SHEFR</name>
<protein>
    <recommendedName>
        <fullName evidence="4">DUF4397 domain-containing protein</fullName>
    </recommendedName>
</protein>
<evidence type="ECO:0000256" key="1">
    <source>
        <dbReference type="SAM" id="SignalP"/>
    </source>
</evidence>
<dbReference type="AlphaFoldDB" id="A0A106BX52"/>
<reference evidence="2 3" key="1">
    <citation type="submission" date="2016-01" db="EMBL/GenBank/DDBJ databases">
        <title>Draft genome of the antarctic isolate Shewanella frigidimarina Ag06-30.</title>
        <authorList>
            <person name="Parmeciano Di Noto G."/>
            <person name="Vazquez S."/>
            <person name="Mac Cormack W."/>
            <person name="Iriarte A."/>
            <person name="Quiroga C."/>
        </authorList>
    </citation>
    <scope>NUCLEOTIDE SEQUENCE [LARGE SCALE GENOMIC DNA]</scope>
    <source>
        <strain evidence="2 3">Ag06-30</strain>
    </source>
</reference>
<gene>
    <name evidence="2" type="ORF">AWJ07_09620</name>
</gene>
<feature type="signal peptide" evidence="1">
    <location>
        <begin position="1"/>
        <end position="20"/>
    </location>
</feature>
<sequence length="455" mass="50649">MFNKKISRLMMMSAMGALLLGCGSDSEESSDDVAYVQFYNASPNSTSTSLVLDDYSYTAVDFADAMPRYAYSTGSTELEIYGQDEDSETVTVYSDTVDLASDSNHLYVLYGDYHDPELLDINYSRDEMDELNADDDNDYSKMEVLVANVATDEGAFDTYISLDTQTIDEAVMLGNVPYSSYTSEQIFDTDDYIVYLTETGTKNVLYTTGSMSLTSETAYKLIIRNSFGAGDINVTIDSIDSTTTPVTYAALEATADYRVFNGLETQSIDVDVASKQETQYLYGISPFTVTAYQSTSFNDYGITTKDATSKAKLFDNLLVTFNQDDVKSLLIYQKADSSVKGMVISQDLRPRAYEYKVDVVNLAYDYDDLTVYFVRASETIETAEYTLTDLDFVEKLSLTLPEDDYEINIVYEADNGTQTLVYQSDSISFDGDSNYTFVLTPDSTSALGHRLTSLQ</sequence>
<feature type="chain" id="PRO_5007125821" description="DUF4397 domain-containing protein" evidence="1">
    <location>
        <begin position="21"/>
        <end position="455"/>
    </location>
</feature>
<evidence type="ECO:0000313" key="2">
    <source>
        <dbReference type="EMBL" id="KVX00064.1"/>
    </source>
</evidence>
<accession>A0A106BX52</accession>
<dbReference type="PROSITE" id="PS51257">
    <property type="entry name" value="PROKAR_LIPOPROTEIN"/>
    <property type="match status" value="1"/>
</dbReference>
<dbReference type="RefSeq" id="WP_059747772.1">
    <property type="nucleotide sequence ID" value="NZ_LRDC01000071.1"/>
</dbReference>
<evidence type="ECO:0008006" key="4">
    <source>
        <dbReference type="Google" id="ProtNLM"/>
    </source>
</evidence>
<keyword evidence="1" id="KW-0732">Signal</keyword>
<proteinExistence type="predicted"/>
<dbReference type="EMBL" id="LRDC01000071">
    <property type="protein sequence ID" value="KVX00064.1"/>
    <property type="molecule type" value="Genomic_DNA"/>
</dbReference>
<dbReference type="Proteomes" id="UP000055702">
    <property type="component" value="Unassembled WGS sequence"/>
</dbReference>